<dbReference type="EMBL" id="LAZR01017239">
    <property type="protein sequence ID" value="KKM01256.1"/>
    <property type="molecule type" value="Genomic_DNA"/>
</dbReference>
<accession>A0A0F9J5W2</accession>
<organism evidence="1">
    <name type="scientific">marine sediment metagenome</name>
    <dbReference type="NCBI Taxonomy" id="412755"/>
    <lineage>
        <taxon>unclassified sequences</taxon>
        <taxon>metagenomes</taxon>
        <taxon>ecological metagenomes</taxon>
    </lineage>
</organism>
<dbReference type="AlphaFoldDB" id="A0A0F9J5W2"/>
<gene>
    <name evidence="1" type="ORF">LCGC14_1796230</name>
</gene>
<name>A0A0F9J5W2_9ZZZZ</name>
<evidence type="ECO:0000313" key="1">
    <source>
        <dbReference type="EMBL" id="KKM01256.1"/>
    </source>
</evidence>
<proteinExistence type="predicted"/>
<reference evidence="1" key="1">
    <citation type="journal article" date="2015" name="Nature">
        <title>Complex archaea that bridge the gap between prokaryotes and eukaryotes.</title>
        <authorList>
            <person name="Spang A."/>
            <person name="Saw J.H."/>
            <person name="Jorgensen S.L."/>
            <person name="Zaremba-Niedzwiedzka K."/>
            <person name="Martijn J."/>
            <person name="Lind A.E."/>
            <person name="van Eijk R."/>
            <person name="Schleper C."/>
            <person name="Guy L."/>
            <person name="Ettema T.J."/>
        </authorList>
    </citation>
    <scope>NUCLEOTIDE SEQUENCE</scope>
</reference>
<comment type="caution">
    <text evidence="1">The sequence shown here is derived from an EMBL/GenBank/DDBJ whole genome shotgun (WGS) entry which is preliminary data.</text>
</comment>
<sequence>MNIALRDQAGTVLRGFLAVTNKSQESRAYMSGYLSACRHAGAIDLPDYEAAIAVVEDRQVPEALHGRMWWHITTQKIHKRLAGLR</sequence>
<protein>
    <submittedName>
        <fullName evidence="1">Uncharacterized protein</fullName>
    </submittedName>
</protein>